<protein>
    <submittedName>
        <fullName evidence="1">Uncharacterized protein</fullName>
    </submittedName>
</protein>
<proteinExistence type="predicted"/>
<dbReference type="AlphaFoldDB" id="A0A9Y2ETJ8"/>
<accession>A0A9Y2ETJ8</accession>
<evidence type="ECO:0000313" key="2">
    <source>
        <dbReference type="Proteomes" id="UP001243623"/>
    </source>
</evidence>
<evidence type="ECO:0000313" key="1">
    <source>
        <dbReference type="EMBL" id="WIW71701.1"/>
    </source>
</evidence>
<keyword evidence="2" id="KW-1185">Reference proteome</keyword>
<dbReference type="RefSeq" id="WP_147670703.1">
    <property type="nucleotide sequence ID" value="NZ_CP120678.1"/>
</dbReference>
<dbReference type="KEGG" id="sgbi:P3F81_05230"/>
<dbReference type="EMBL" id="CP120678">
    <property type="protein sequence ID" value="WIW71701.1"/>
    <property type="molecule type" value="Genomic_DNA"/>
</dbReference>
<reference evidence="1" key="1">
    <citation type="submission" date="2023-03" db="EMBL/GenBank/DDBJ databases">
        <title>Selenobaculum gbiensis gen. nov. sp. nov., a new bacterium isolated from the gut microbiota of IBD patient.</title>
        <authorList>
            <person name="Yeo S."/>
            <person name="Park H."/>
            <person name="Huh C.S."/>
        </authorList>
    </citation>
    <scope>NUCLEOTIDE SEQUENCE</scope>
    <source>
        <strain evidence="1">ICN-92133</strain>
    </source>
</reference>
<dbReference type="Proteomes" id="UP001243623">
    <property type="component" value="Chromosome"/>
</dbReference>
<name>A0A9Y2ETJ8_9FIRM</name>
<gene>
    <name evidence="1" type="ORF">P3F81_05230</name>
</gene>
<organism evidence="1 2">
    <name type="scientific">Selenobaculum gibii</name>
    <dbReference type="NCBI Taxonomy" id="3054208"/>
    <lineage>
        <taxon>Bacteria</taxon>
        <taxon>Bacillati</taxon>
        <taxon>Bacillota</taxon>
        <taxon>Negativicutes</taxon>
        <taxon>Selenomonadales</taxon>
        <taxon>Selenomonadaceae</taxon>
        <taxon>Selenobaculum</taxon>
    </lineage>
</organism>
<sequence>MKNVYEKIQDFYRELSDYYPIITRSLVDGYLRQRAWQGLGHGELEEVWIVLQAFLRYVTYEEFVDLDKIVEDDYQNLLLWIIDDVKKDNDEEQALKDIFIVLKDFYAYLIKKNVLLSLDGLHNAEQKFSSVESLSLPNEMTMGTTIFDENFQESDLLLEDIADKLNLLLERLLSDIGRYFKGEKFIADFNRALSLYSGPFNAIPEDDGEEFWLGFWDYFLFDYHLIETDSKPLAHFYKMKQTELTHDEKHVISDLLQAKFTVFYIKRILNNSMVECVDLFTDEIIKLPMPDYGIGDYKKMLFYGHIYVNGIVMLNYISSIPVSKILRKRIKEEILHQCELYKAQDPLAGIADFFKRHAILVRHTIDILVNLAKLNVVQPERLNVHFEQNTIIDDPDFNVTVLLQIMAKKYQLSIYDMKLLLKMWCDYSSLRKKVQDKSELIASAIFLIFIEMNGIHHINSDFFKRELNLLDSELNQQMHDIIETLELQEFDSRYLTEEGFILSLYVF</sequence>